<keyword evidence="2" id="KW-1185">Reference proteome</keyword>
<evidence type="ECO:0000313" key="2">
    <source>
        <dbReference type="Proteomes" id="UP001218218"/>
    </source>
</evidence>
<gene>
    <name evidence="1" type="ORF">DFH08DRAFT_698535</name>
</gene>
<dbReference type="Proteomes" id="UP001218218">
    <property type="component" value="Unassembled WGS sequence"/>
</dbReference>
<sequence length="126" mass="14308">MVKCLNKYGVSFETVNPSTEIQRILGIYCMPLWHHPGEDRQKRQENNGKKARCMRGRHTALTVGSGLDLAQRLEDPLHVDRASCVCDDCEDDRSTQGCENPHACATVAASRIRQIHPKWIPNQRIK</sequence>
<dbReference type="EMBL" id="JARIHO010000017">
    <property type="protein sequence ID" value="KAJ7348663.1"/>
    <property type="molecule type" value="Genomic_DNA"/>
</dbReference>
<reference evidence="1" key="1">
    <citation type="submission" date="2023-03" db="EMBL/GenBank/DDBJ databases">
        <title>Massive genome expansion in bonnet fungi (Mycena s.s.) driven by repeated elements and novel gene families across ecological guilds.</title>
        <authorList>
            <consortium name="Lawrence Berkeley National Laboratory"/>
            <person name="Harder C.B."/>
            <person name="Miyauchi S."/>
            <person name="Viragh M."/>
            <person name="Kuo A."/>
            <person name="Thoen E."/>
            <person name="Andreopoulos B."/>
            <person name="Lu D."/>
            <person name="Skrede I."/>
            <person name="Drula E."/>
            <person name="Henrissat B."/>
            <person name="Morin E."/>
            <person name="Kohler A."/>
            <person name="Barry K."/>
            <person name="LaButti K."/>
            <person name="Morin E."/>
            <person name="Salamov A."/>
            <person name="Lipzen A."/>
            <person name="Mereny Z."/>
            <person name="Hegedus B."/>
            <person name="Baldrian P."/>
            <person name="Stursova M."/>
            <person name="Weitz H."/>
            <person name="Taylor A."/>
            <person name="Grigoriev I.V."/>
            <person name="Nagy L.G."/>
            <person name="Martin F."/>
            <person name="Kauserud H."/>
        </authorList>
    </citation>
    <scope>NUCLEOTIDE SEQUENCE</scope>
    <source>
        <strain evidence="1">CBHHK002</strain>
    </source>
</reference>
<protein>
    <submittedName>
        <fullName evidence="1">Uncharacterized protein</fullName>
    </submittedName>
</protein>
<evidence type="ECO:0000313" key="1">
    <source>
        <dbReference type="EMBL" id="KAJ7348663.1"/>
    </source>
</evidence>
<proteinExistence type="predicted"/>
<organism evidence="1 2">
    <name type="scientific">Mycena albidolilacea</name>
    <dbReference type="NCBI Taxonomy" id="1033008"/>
    <lineage>
        <taxon>Eukaryota</taxon>
        <taxon>Fungi</taxon>
        <taxon>Dikarya</taxon>
        <taxon>Basidiomycota</taxon>
        <taxon>Agaricomycotina</taxon>
        <taxon>Agaricomycetes</taxon>
        <taxon>Agaricomycetidae</taxon>
        <taxon>Agaricales</taxon>
        <taxon>Marasmiineae</taxon>
        <taxon>Mycenaceae</taxon>
        <taxon>Mycena</taxon>
    </lineage>
</organism>
<accession>A0AAD7A498</accession>
<dbReference type="AlphaFoldDB" id="A0AAD7A498"/>
<name>A0AAD7A498_9AGAR</name>
<comment type="caution">
    <text evidence="1">The sequence shown here is derived from an EMBL/GenBank/DDBJ whole genome shotgun (WGS) entry which is preliminary data.</text>
</comment>